<protein>
    <submittedName>
        <fullName evidence="2">T9SS type A sorting domain-containing protein</fullName>
    </submittedName>
</protein>
<dbReference type="AlphaFoldDB" id="A0A5B7ZW19"/>
<dbReference type="NCBIfam" id="TIGR04183">
    <property type="entry name" value="Por_Secre_tail"/>
    <property type="match status" value="1"/>
</dbReference>
<dbReference type="InterPro" id="IPR026444">
    <property type="entry name" value="Secre_tail"/>
</dbReference>
<dbReference type="InterPro" id="IPR015919">
    <property type="entry name" value="Cadherin-like_sf"/>
</dbReference>
<accession>A0A5B7ZW19</accession>
<dbReference type="PROSITE" id="PS50268">
    <property type="entry name" value="CADHERIN_2"/>
    <property type="match status" value="1"/>
</dbReference>
<dbReference type="SMART" id="SM00112">
    <property type="entry name" value="CA"/>
    <property type="match status" value="4"/>
</dbReference>
<dbReference type="Pfam" id="PF01833">
    <property type="entry name" value="TIG"/>
    <property type="match status" value="2"/>
</dbReference>
<gene>
    <name evidence="2" type="ORF">FHG12_01110</name>
</gene>
<dbReference type="InterPro" id="IPR014756">
    <property type="entry name" value="Ig_E-set"/>
</dbReference>
<dbReference type="CDD" id="cd00102">
    <property type="entry name" value="IPT"/>
    <property type="match status" value="2"/>
</dbReference>
<dbReference type="Pfam" id="PF05345">
    <property type="entry name" value="He_PIG"/>
    <property type="match status" value="4"/>
</dbReference>
<dbReference type="GO" id="GO:0005509">
    <property type="term" value="F:calcium ion binding"/>
    <property type="evidence" value="ECO:0007669"/>
    <property type="project" value="InterPro"/>
</dbReference>
<evidence type="ECO:0000313" key="2">
    <source>
        <dbReference type="EMBL" id="QDA58785.1"/>
    </source>
</evidence>
<dbReference type="CDD" id="cd11304">
    <property type="entry name" value="Cadherin_repeat"/>
    <property type="match status" value="1"/>
</dbReference>
<proteinExistence type="predicted"/>
<dbReference type="SUPFAM" id="SSF49313">
    <property type="entry name" value="Cadherin-like"/>
    <property type="match status" value="4"/>
</dbReference>
<dbReference type="GO" id="GO:0016020">
    <property type="term" value="C:membrane"/>
    <property type="evidence" value="ECO:0007669"/>
    <property type="project" value="InterPro"/>
</dbReference>
<dbReference type="KEGG" id="hyj:FHG12_01110"/>
<reference evidence="2 3" key="1">
    <citation type="submission" date="2019-06" db="EMBL/GenBank/DDBJ databases">
        <authorList>
            <person name="Srinivasan S."/>
        </authorList>
    </citation>
    <scope>NUCLEOTIDE SEQUENCE [LARGE SCALE GENOMIC DNA]</scope>
    <source>
        <strain evidence="2 3">17J68-5</strain>
    </source>
</reference>
<dbReference type="EMBL" id="CP040896">
    <property type="protein sequence ID" value="QDA58785.1"/>
    <property type="molecule type" value="Genomic_DNA"/>
</dbReference>
<keyword evidence="3" id="KW-1185">Reference proteome</keyword>
<dbReference type="InterPro" id="IPR013783">
    <property type="entry name" value="Ig-like_fold"/>
</dbReference>
<evidence type="ECO:0000259" key="1">
    <source>
        <dbReference type="PROSITE" id="PS50268"/>
    </source>
</evidence>
<dbReference type="Gene3D" id="2.60.40.10">
    <property type="entry name" value="Immunoglobulins"/>
    <property type="match status" value="9"/>
</dbReference>
<feature type="domain" description="Cadherin" evidence="1">
    <location>
        <begin position="129"/>
        <end position="231"/>
    </location>
</feature>
<dbReference type="SUPFAM" id="SSF81296">
    <property type="entry name" value="E set domains"/>
    <property type="match status" value="4"/>
</dbReference>
<dbReference type="RefSeq" id="WP_139513758.1">
    <property type="nucleotide sequence ID" value="NZ_CP040896.1"/>
</dbReference>
<name>A0A5B7ZW19_9BACT</name>
<dbReference type="Proteomes" id="UP000305398">
    <property type="component" value="Chromosome"/>
</dbReference>
<dbReference type="InterPro" id="IPR002909">
    <property type="entry name" value="IPT_dom"/>
</dbReference>
<dbReference type="InterPro" id="IPR006644">
    <property type="entry name" value="Cadg"/>
</dbReference>
<organism evidence="2 3">
    <name type="scientific">Hymenobacter jejuensis</name>
    <dbReference type="NCBI Taxonomy" id="2502781"/>
    <lineage>
        <taxon>Bacteria</taxon>
        <taxon>Pseudomonadati</taxon>
        <taxon>Bacteroidota</taxon>
        <taxon>Cytophagia</taxon>
        <taxon>Cytophagales</taxon>
        <taxon>Hymenobacteraceae</taxon>
        <taxon>Hymenobacter</taxon>
    </lineage>
</organism>
<dbReference type="GO" id="GO:0007156">
    <property type="term" value="P:homophilic cell adhesion via plasma membrane adhesion molecules"/>
    <property type="evidence" value="ECO:0007669"/>
    <property type="project" value="InterPro"/>
</dbReference>
<dbReference type="InterPro" id="IPR002126">
    <property type="entry name" value="Cadherin-like_dom"/>
</dbReference>
<evidence type="ECO:0000313" key="3">
    <source>
        <dbReference type="Proteomes" id="UP000305398"/>
    </source>
</evidence>
<dbReference type="OrthoDB" id="1524003at2"/>
<sequence>MHYCLLHFLAAANRQLGLRIKKNVRGFFSTWLLVLLASTVSAQGTPIIIPELAEFSFCTFCPGPGPSVITFSSTDLPDGASLDPLSSRFVWTPTEAQGPGTYPFTVIGTLVRDGSTVTLKYVINVTEVNAAPVLAPIPSPVTIPALVPYHFTASASDPDIPRQPLTFSVSGQPVGASIDPGSGVFSWTPTAAQAGQSYSFYVYVSDNGLSAVSQFITLNVLNVSENHPPVLASIPAQSIPELAPTSFTASATDADGDPLTFSLVDPPAGALINAATGVVTWTPTEAQGPGSYSFVVHVSDGQAADEKPVAITVTEVNQAPELAGVPTEVTIPELVLYTFTATATDADVPAQTLTFLLVNGPPGASIHPATGVFSWTPNEAQGPGTYTFYVKVTDTGGDTFDEGHFAFKSVILHVTEANVAPVLSGVPLSAVIPRLAPYTFTATATDADVPAQPLTFSLAGAPLGASIGSTSGVFTWTPSLSQRQAAGQLTASSQLAPSPPSPTSYTFSVKVSDGEATDEEQVTITVVQAPPVITTVAPAAGLVGTQVTITGTGFTGATAVSFNNVPATNSFVVNDTQILARVPVGATSGPIKVTVPATGTATSPPFLVVAFTSFTPTSGPRGTTVIITGDGFTNGATVTFEGTAGPHGGPPVTTPCIVNSLTQITVGVPAGATTGRISVRTAGVTITSAPVFTVNNPRPVITGFTPQQGPIGQGVTISGLNLFEADEVKFDGTPAEDFLVFNINTIVAKVAIGTTTGKITVHTRGGTARSDGNFIITDPIVYHITPLRGPVGRHVSIIGTSLRDAGVVFTGPAGGLVRAYIDSNSDTRIDVTVPEGAVTGPIKVFTFGGQATGPGANAVFEVTNHLISELNPIRIPAAEEATALQAAPTPFRDQTALTFSLTQEEPFLLEVYDLRGARVATLGQGTAQAGQLYRYVVQGRTLAQGIYIARLTTRSKVQTTKLVLVR</sequence>
<dbReference type="SMART" id="SM00736">
    <property type="entry name" value="CADG"/>
    <property type="match status" value="1"/>
</dbReference>